<evidence type="ECO:0000313" key="2">
    <source>
        <dbReference type="EMBL" id="GHF16553.1"/>
    </source>
</evidence>
<dbReference type="RefSeq" id="WP_229819141.1">
    <property type="nucleotide sequence ID" value="NZ_BNCI01000001.1"/>
</dbReference>
<dbReference type="InterPro" id="IPR052777">
    <property type="entry name" value="Acetyltransferase_Enz"/>
</dbReference>
<name>A0A919ANK5_9PROT</name>
<dbReference type="Pfam" id="PF00583">
    <property type="entry name" value="Acetyltransf_1"/>
    <property type="match status" value="2"/>
</dbReference>
<dbReference type="EMBL" id="BNCI01000001">
    <property type="protein sequence ID" value="GHF16553.1"/>
    <property type="molecule type" value="Genomic_DNA"/>
</dbReference>
<dbReference type="InterPro" id="IPR016181">
    <property type="entry name" value="Acyl_CoA_acyltransferase"/>
</dbReference>
<evidence type="ECO:0000259" key="1">
    <source>
        <dbReference type="PROSITE" id="PS51186"/>
    </source>
</evidence>
<dbReference type="PANTHER" id="PTHR43305">
    <property type="entry name" value="FAMILY N-ACETYLTRANSFERASE, PUTATIVE (AFU_ORTHOLOGUE AFUA_2G01380)-RELATED"/>
    <property type="match status" value="1"/>
</dbReference>
<feature type="domain" description="N-acetyltransferase" evidence="1">
    <location>
        <begin position="10"/>
        <end position="159"/>
    </location>
</feature>
<sequence>MTDIPGFEFIPYQSAYRSDFARLNIDWLEEFFVVEPIDELVLHNPEDYILNKGGDIFFALKDGQAVGTVAMKATDRTGVFELTKLGVDKSCQGAGVGEALCQMVFDRFIEVGGALLFLETNTKLQPAIRLYKRLDFVEKPLPSDTPYERANYYMEWQGAGLTIHSATSRRDIAIVRDFFQEYAHWLEAETGLSLAFQGFEEEMAGFPSKYETLLLAKYNSRPVGAVALLKHDDAVCEMKRLFVTPSGWGKSVGKHLSVAVMEEARQRGFTVMLLDSLRRLENAVALYRALGFEETDPYNENPEADVVYMKRDL</sequence>
<dbReference type="PROSITE" id="PS51186">
    <property type="entry name" value="GNAT"/>
    <property type="match status" value="2"/>
</dbReference>
<dbReference type="Gene3D" id="3.40.630.30">
    <property type="match status" value="2"/>
</dbReference>
<dbReference type="GO" id="GO:0016747">
    <property type="term" value="F:acyltransferase activity, transferring groups other than amino-acyl groups"/>
    <property type="evidence" value="ECO:0007669"/>
    <property type="project" value="InterPro"/>
</dbReference>
<keyword evidence="3" id="KW-1185">Reference proteome</keyword>
<feature type="domain" description="N-acetyltransferase" evidence="1">
    <location>
        <begin position="161"/>
        <end position="313"/>
    </location>
</feature>
<proteinExistence type="predicted"/>
<dbReference type="AlphaFoldDB" id="A0A919ANK5"/>
<organism evidence="2 3">
    <name type="scientific">Kordiimonas sediminis</name>
    <dbReference type="NCBI Taxonomy" id="1735581"/>
    <lineage>
        <taxon>Bacteria</taxon>
        <taxon>Pseudomonadati</taxon>
        <taxon>Pseudomonadota</taxon>
        <taxon>Alphaproteobacteria</taxon>
        <taxon>Kordiimonadales</taxon>
        <taxon>Kordiimonadaceae</taxon>
        <taxon>Kordiimonas</taxon>
    </lineage>
</organism>
<dbReference type="SUPFAM" id="SSF55729">
    <property type="entry name" value="Acyl-CoA N-acyltransferases (Nat)"/>
    <property type="match status" value="2"/>
</dbReference>
<dbReference type="CDD" id="cd04301">
    <property type="entry name" value="NAT_SF"/>
    <property type="match status" value="2"/>
</dbReference>
<dbReference type="Proteomes" id="UP000630923">
    <property type="component" value="Unassembled WGS sequence"/>
</dbReference>
<dbReference type="PANTHER" id="PTHR43305:SF1">
    <property type="entry name" value="FAMILY N-ACETYLTRANSFERASE, PUTATIVE (AFU_ORTHOLOGUE AFUA_2G01380)-RELATED"/>
    <property type="match status" value="1"/>
</dbReference>
<accession>A0A919ANK5</accession>
<protein>
    <recommendedName>
        <fullName evidence="1">N-acetyltransferase domain-containing protein</fullName>
    </recommendedName>
</protein>
<comment type="caution">
    <text evidence="2">The sequence shown here is derived from an EMBL/GenBank/DDBJ whole genome shotgun (WGS) entry which is preliminary data.</text>
</comment>
<reference evidence="2" key="2">
    <citation type="submission" date="2020-09" db="EMBL/GenBank/DDBJ databases">
        <authorList>
            <person name="Sun Q."/>
            <person name="Kim S."/>
        </authorList>
    </citation>
    <scope>NUCLEOTIDE SEQUENCE</scope>
    <source>
        <strain evidence="2">KCTC 42590</strain>
    </source>
</reference>
<reference evidence="2" key="1">
    <citation type="journal article" date="2014" name="Int. J. Syst. Evol. Microbiol.">
        <title>Complete genome sequence of Corynebacterium casei LMG S-19264T (=DSM 44701T), isolated from a smear-ripened cheese.</title>
        <authorList>
            <consortium name="US DOE Joint Genome Institute (JGI-PGF)"/>
            <person name="Walter F."/>
            <person name="Albersmeier A."/>
            <person name="Kalinowski J."/>
            <person name="Ruckert C."/>
        </authorList>
    </citation>
    <scope>NUCLEOTIDE SEQUENCE</scope>
    <source>
        <strain evidence="2">KCTC 42590</strain>
    </source>
</reference>
<dbReference type="InterPro" id="IPR000182">
    <property type="entry name" value="GNAT_dom"/>
</dbReference>
<gene>
    <name evidence="2" type="ORF">GCM10017044_08570</name>
</gene>
<evidence type="ECO:0000313" key="3">
    <source>
        <dbReference type="Proteomes" id="UP000630923"/>
    </source>
</evidence>